<feature type="transmembrane region" description="Helical" evidence="1">
    <location>
        <begin position="120"/>
        <end position="149"/>
    </location>
</feature>
<feature type="transmembrane region" description="Helical" evidence="1">
    <location>
        <begin position="12"/>
        <end position="30"/>
    </location>
</feature>
<feature type="transmembrane region" description="Helical" evidence="1">
    <location>
        <begin position="71"/>
        <end position="94"/>
    </location>
</feature>
<dbReference type="EMBL" id="CP063982">
    <property type="protein sequence ID" value="UOD51308.1"/>
    <property type="molecule type" value="Genomic_DNA"/>
</dbReference>
<gene>
    <name evidence="2" type="ORF">DHf2319_05580</name>
</gene>
<protein>
    <submittedName>
        <fullName evidence="2">Sulfatase</fullName>
    </submittedName>
</protein>
<evidence type="ECO:0000313" key="2">
    <source>
        <dbReference type="EMBL" id="UOD51308.1"/>
    </source>
</evidence>
<evidence type="ECO:0000313" key="3">
    <source>
        <dbReference type="Proteomes" id="UP000831607"/>
    </source>
</evidence>
<organism evidence="2 3">
    <name type="scientific">Orrella daihaiensis</name>
    <dbReference type="NCBI Taxonomy" id="2782176"/>
    <lineage>
        <taxon>Bacteria</taxon>
        <taxon>Pseudomonadati</taxon>
        <taxon>Pseudomonadota</taxon>
        <taxon>Betaproteobacteria</taxon>
        <taxon>Burkholderiales</taxon>
        <taxon>Alcaligenaceae</taxon>
        <taxon>Orrella</taxon>
    </lineage>
</organism>
<dbReference type="SUPFAM" id="SSF53649">
    <property type="entry name" value="Alkaline phosphatase-like"/>
    <property type="match status" value="1"/>
</dbReference>
<evidence type="ECO:0000256" key="1">
    <source>
        <dbReference type="SAM" id="Phobius"/>
    </source>
</evidence>
<dbReference type="Gene3D" id="3.40.720.10">
    <property type="entry name" value="Alkaline Phosphatase, subunit A"/>
    <property type="match status" value="1"/>
</dbReference>
<feature type="transmembrane region" description="Helical" evidence="1">
    <location>
        <begin position="42"/>
        <end position="59"/>
    </location>
</feature>
<accession>A0ABY4AMP3</accession>
<dbReference type="RefSeq" id="WP_243479773.1">
    <property type="nucleotide sequence ID" value="NZ_CP063982.1"/>
</dbReference>
<dbReference type="InterPro" id="IPR017850">
    <property type="entry name" value="Alkaline_phosphatase_core_sf"/>
</dbReference>
<keyword evidence="1" id="KW-0812">Transmembrane</keyword>
<dbReference type="Proteomes" id="UP000831607">
    <property type="component" value="Chromosome"/>
</dbReference>
<sequence>MTNTGSQLKSSNQTVGLITGAALLYLLLIVPNHPIAPELLTIWMAPLELPVILLGLLLLPATSALGKLTHLGLVIALILVTVFKLADFATYLAFNRPFNLVIDWNLVIAGWHTLAESIGYGLALVTLLGTLIAIGLLAWVLWLATGLWLKLQPSPRLAKLSVAGLLISTTMAGAHAGHVAGHWQFANPPPGDTSTMRVAWRYVHEPVATLRSLREFENLADGATPLHDTGLLQKLKGYDVVLIYVESYGRSSFDNPMYAATHTTTLQQAQQQLSAQGLAMRSGWLTAPMVGGQSWLTHSTMASGLWVSDQGRYRALIKSGRSTLFDDAKAAGFRTVAIMPAIRLAWPEGDYFGFDAIYPSDALGYGGLPFNWVTMPDQFALAALDRLERNRQTNPKPNLFVQVALSSSHAPFTPIPKLLPWDALGDGSVFNTMGQAGDSPQTIWSDTDRVREQFKLAVDYSLQTVFDYIAHHTQNNLQRRQLIIVLGDHEPARFISGVDGQDVAMHVIGPPELLSEIDTWDLTAGLIPAVNLPAWRMDEFRTRFVEAFSVGNP</sequence>
<proteinExistence type="predicted"/>
<keyword evidence="1" id="KW-0472">Membrane</keyword>
<keyword evidence="1" id="KW-1133">Transmembrane helix</keyword>
<keyword evidence="3" id="KW-1185">Reference proteome</keyword>
<name>A0ABY4AMP3_9BURK</name>
<reference evidence="2 3" key="1">
    <citation type="submission" date="2020-11" db="EMBL/GenBank/DDBJ databases">
        <title>Algicoccus daihaiensis sp.nov., isolated from Daihai Lake in Inner Mongolia.</title>
        <authorList>
            <person name="Kai J."/>
        </authorList>
    </citation>
    <scope>NUCLEOTIDE SEQUENCE [LARGE SCALE GENOMIC DNA]</scope>
    <source>
        <strain evidence="3">f23</strain>
    </source>
</reference>